<dbReference type="Pfam" id="PF03476">
    <property type="entry name" value="MOSC_N"/>
    <property type="match status" value="1"/>
</dbReference>
<sequence length="266" mass="28528">MTDTAPARITALYRYPVKGLSAEPLTEAALAGGAHFPGDRLFAVENGPSGFDPANPEHQPKQKFLVLARQAALAKLKTRYDDAGHTLSIVTDEVEVARGDLRTPEGRAAIEDFFRMFLAKELAGAPKVLEGPPGFRFMDSRSGFVSIINLASVRALETETGMSIDPIRFRANIYIDGVPAFSEFDWVGKRITLGGAALRGLKRTERCAATTVNPATAVRDLMIPAVLMRSYGHADCGIYCAVAQGGRIAVGDTLKITDEDAAGVAF</sequence>
<accession>A0A2S0ND84</accession>
<dbReference type="Proteomes" id="UP000237889">
    <property type="component" value="Chromosome"/>
</dbReference>
<dbReference type="AlphaFoldDB" id="A0A2S0ND84"/>
<dbReference type="InterPro" id="IPR005303">
    <property type="entry name" value="MOCOS_middle"/>
</dbReference>
<gene>
    <name evidence="2" type="ORF">C6569_14280</name>
</gene>
<dbReference type="EMBL" id="CP027668">
    <property type="protein sequence ID" value="AVO46139.1"/>
    <property type="molecule type" value="Genomic_DNA"/>
</dbReference>
<dbReference type="OrthoDB" id="581532at2"/>
<proteinExistence type="predicted"/>
<dbReference type="KEGG" id="phr:C6569_14280"/>
<keyword evidence="3" id="KW-1185">Reference proteome</keyword>
<evidence type="ECO:0000313" key="3">
    <source>
        <dbReference type="Proteomes" id="UP000237889"/>
    </source>
</evidence>
<dbReference type="InterPro" id="IPR005302">
    <property type="entry name" value="MoCF_Sase_C"/>
</dbReference>
<dbReference type="GO" id="GO:0003824">
    <property type="term" value="F:catalytic activity"/>
    <property type="evidence" value="ECO:0007669"/>
    <property type="project" value="InterPro"/>
</dbReference>
<evidence type="ECO:0000313" key="2">
    <source>
        <dbReference type="EMBL" id="AVO46139.1"/>
    </source>
</evidence>
<dbReference type="PROSITE" id="PS51340">
    <property type="entry name" value="MOSC"/>
    <property type="match status" value="1"/>
</dbReference>
<dbReference type="InterPro" id="IPR011037">
    <property type="entry name" value="Pyrv_Knase-like_insert_dom_sf"/>
</dbReference>
<name>A0A2S0ND84_9HYPH</name>
<dbReference type="GO" id="GO:0030170">
    <property type="term" value="F:pyridoxal phosphate binding"/>
    <property type="evidence" value="ECO:0007669"/>
    <property type="project" value="InterPro"/>
</dbReference>
<protein>
    <submittedName>
        <fullName evidence="2">MOSC domain-containing protein</fullName>
    </submittedName>
</protein>
<dbReference type="Gene3D" id="2.40.33.20">
    <property type="entry name" value="PK beta-barrel domain-like"/>
    <property type="match status" value="1"/>
</dbReference>
<organism evidence="2 3">
    <name type="scientific">Phreatobacter cathodiphilus</name>
    <dbReference type="NCBI Taxonomy" id="1868589"/>
    <lineage>
        <taxon>Bacteria</taxon>
        <taxon>Pseudomonadati</taxon>
        <taxon>Pseudomonadota</taxon>
        <taxon>Alphaproteobacteria</taxon>
        <taxon>Hyphomicrobiales</taxon>
        <taxon>Phreatobacteraceae</taxon>
        <taxon>Phreatobacter</taxon>
    </lineage>
</organism>
<reference evidence="2 3" key="1">
    <citation type="submission" date="2018-03" db="EMBL/GenBank/DDBJ databases">
        <title>Genome sequencing of Phreatobacter sp.</title>
        <authorList>
            <person name="Kim S.-J."/>
            <person name="Heo J."/>
            <person name="Kwon S.-W."/>
        </authorList>
    </citation>
    <scope>NUCLEOTIDE SEQUENCE [LARGE SCALE GENOMIC DNA]</scope>
    <source>
        <strain evidence="2 3">S-12</strain>
    </source>
</reference>
<dbReference type="Pfam" id="PF03473">
    <property type="entry name" value="MOSC"/>
    <property type="match status" value="1"/>
</dbReference>
<dbReference type="RefSeq" id="WP_106749480.1">
    <property type="nucleotide sequence ID" value="NZ_CP027668.1"/>
</dbReference>
<dbReference type="GO" id="GO:0030151">
    <property type="term" value="F:molybdenum ion binding"/>
    <property type="evidence" value="ECO:0007669"/>
    <property type="project" value="InterPro"/>
</dbReference>
<evidence type="ECO:0000259" key="1">
    <source>
        <dbReference type="PROSITE" id="PS51340"/>
    </source>
</evidence>
<feature type="domain" description="MOSC" evidence="1">
    <location>
        <begin position="116"/>
        <end position="257"/>
    </location>
</feature>
<dbReference type="SUPFAM" id="SSF50800">
    <property type="entry name" value="PK beta-barrel domain-like"/>
    <property type="match status" value="1"/>
</dbReference>